<evidence type="ECO:0000313" key="9">
    <source>
        <dbReference type="Proteomes" id="UP000729402"/>
    </source>
</evidence>
<dbReference type="GO" id="GO:0003676">
    <property type="term" value="F:nucleic acid binding"/>
    <property type="evidence" value="ECO:0007669"/>
    <property type="project" value="InterPro"/>
</dbReference>
<evidence type="ECO:0000256" key="2">
    <source>
        <dbReference type="ARBA" id="ARBA00022801"/>
    </source>
</evidence>
<dbReference type="Pfam" id="PF00270">
    <property type="entry name" value="DEAD"/>
    <property type="match status" value="1"/>
</dbReference>
<dbReference type="GO" id="GO:0008380">
    <property type="term" value="P:RNA splicing"/>
    <property type="evidence" value="ECO:0007669"/>
    <property type="project" value="InterPro"/>
</dbReference>
<dbReference type="EMBL" id="JAAALK010000288">
    <property type="protein sequence ID" value="KAG8053815.1"/>
    <property type="molecule type" value="Genomic_DNA"/>
</dbReference>
<feature type="repeat" description="PPR" evidence="5">
    <location>
        <begin position="338"/>
        <end position="372"/>
    </location>
</feature>
<evidence type="ECO:0000259" key="6">
    <source>
        <dbReference type="PROSITE" id="PS51192"/>
    </source>
</evidence>
<dbReference type="CDD" id="cd18787">
    <property type="entry name" value="SF2_C_DEAD"/>
    <property type="match status" value="1"/>
</dbReference>
<dbReference type="PANTHER" id="PTHR47003:SF2">
    <property type="entry name" value="OS01G0970900 PROTEIN"/>
    <property type="match status" value="1"/>
</dbReference>
<keyword evidence="9" id="KW-1185">Reference proteome</keyword>
<dbReference type="SMART" id="SM00487">
    <property type="entry name" value="DEXDc"/>
    <property type="match status" value="1"/>
</dbReference>
<keyword evidence="1" id="KW-0547">Nucleotide-binding</keyword>
<dbReference type="InterPro" id="IPR044578">
    <property type="entry name" value="BIR6-like"/>
</dbReference>
<dbReference type="OrthoDB" id="10256233at2759"/>
<evidence type="ECO:0000256" key="4">
    <source>
        <dbReference type="ARBA" id="ARBA00022840"/>
    </source>
</evidence>
<dbReference type="InterPro" id="IPR011545">
    <property type="entry name" value="DEAD/DEAH_box_helicase_dom"/>
</dbReference>
<dbReference type="AlphaFoldDB" id="A0A8J5S2B8"/>
<comment type="caution">
    <text evidence="8">The sequence shown here is derived from an EMBL/GenBank/DDBJ whole genome shotgun (WGS) entry which is preliminary data.</text>
</comment>
<dbReference type="InterPro" id="IPR014001">
    <property type="entry name" value="Helicase_ATP-bd"/>
</dbReference>
<protein>
    <recommendedName>
        <fullName evidence="10">RNA helicase</fullName>
    </recommendedName>
</protein>
<dbReference type="SMART" id="SM00490">
    <property type="entry name" value="HELICc"/>
    <property type="match status" value="1"/>
</dbReference>
<keyword evidence="2" id="KW-0378">Hydrolase</keyword>
<dbReference type="PROSITE" id="PS51192">
    <property type="entry name" value="HELICASE_ATP_BIND_1"/>
    <property type="match status" value="1"/>
</dbReference>
<evidence type="ECO:0000256" key="1">
    <source>
        <dbReference type="ARBA" id="ARBA00022741"/>
    </source>
</evidence>
<dbReference type="Pfam" id="PF00271">
    <property type="entry name" value="Helicase_C"/>
    <property type="match status" value="1"/>
</dbReference>
<dbReference type="PROSITE" id="PS51194">
    <property type="entry name" value="HELICASE_CTER"/>
    <property type="match status" value="1"/>
</dbReference>
<gene>
    <name evidence="8" type="ORF">GUJ93_ZPchr0001g29313</name>
</gene>
<dbReference type="InterPro" id="IPR044742">
    <property type="entry name" value="DEAD/DEAH_RhlB"/>
</dbReference>
<dbReference type="PROSITE" id="PS51375">
    <property type="entry name" value="PPR"/>
    <property type="match status" value="1"/>
</dbReference>
<feature type="domain" description="Helicase ATP-binding" evidence="6">
    <location>
        <begin position="597"/>
        <end position="770"/>
    </location>
</feature>
<sequence>MAPPPAFSHLRRLLPLRLFCTDAPTRESVLDSLTRLSGDPSLALAFFRRSQAAGHPLGSAAYNIMLRTLACHPPSAQSHFWPFLHEMNDASHYVDQRTYTAALTSFKKARLTADYASLVAHYTKAQAPISAAADAVRGLEGSESEASAELDKKLEGVDLPLSENAVAKVLSEVTDYPLKALDFFRWAGRQKGYKHGSVAYNAMAWVLAREESVREFWELIQEMKADGMRIDIDTYANLSRQFQKRHMLTEVVELYELMMDGPCRPLRKDAVLILRLIASEPSPDLELAYRVVRKFEAVWGLKTKHVFDGIHRVLTNSGSFDEAAVVVETMKGEGHQPDNITYSQLVFGLCKANRFDEARKVLDEMEAEGCIPDLKTWSILIQGQCVGGEVDKALQCLTEMNLEADADLLHVMVEGVTEFDISQISTRQLSNSKAEREGFDALIPILSAHLTHRPNPQPTSPVRSSLRRLVAPGLGVTAGHHILQEQIHRILHPLSVKCASSKSRNIREKIPKAATVLMATATPMAVFSGCASPLSTTLRASLNTCLGPLMLRPHPRLLCASAATLREVCNGRVPEHVLQRAEEVGYVVPTEVQEHSLPVLLSGQDCILHAQTGSGKTLAYLLSVFSAIDFGRSSVQALVVVPTRELGIQVTKVARILAAKACTVMALLDGGMLRRQKSWVKSEPPAIIVATVASLCQMIEKRAFSLQSMRVLVIDEVDFIFGSSKQVSSLRKILTSYSAASSRQTIFASASIPQHNRFVHDCVQHKWTKSDVVHVHVNPVQPMPSHLCHRYGICSKKERLHILLSLLEKDTPRSGIIFVAEQSEKSKKAGHSPSSTVVVEFLRSTYQGSLEVLLLEEDMNFNARATSFTEVKGKGFLLVSTDIASRGFDLPQISHIYNFDLPKTATDYLHRAGRTGREPFSKLACSVTTLITEDEHFVLQRFQNELKFHCEELPLESMFTFN</sequence>
<evidence type="ECO:0000313" key="8">
    <source>
        <dbReference type="EMBL" id="KAG8053815.1"/>
    </source>
</evidence>
<evidence type="ECO:0008006" key="10">
    <source>
        <dbReference type="Google" id="ProtNLM"/>
    </source>
</evidence>
<dbReference type="Proteomes" id="UP000729402">
    <property type="component" value="Unassembled WGS sequence"/>
</dbReference>
<dbReference type="Pfam" id="PF12854">
    <property type="entry name" value="PPR_1"/>
    <property type="match status" value="2"/>
</dbReference>
<evidence type="ECO:0000256" key="5">
    <source>
        <dbReference type="PROSITE-ProRule" id="PRU00708"/>
    </source>
</evidence>
<dbReference type="PANTHER" id="PTHR47003">
    <property type="entry name" value="OS01G0970900 PROTEIN"/>
    <property type="match status" value="1"/>
</dbReference>
<dbReference type="InterPro" id="IPR001650">
    <property type="entry name" value="Helicase_C-like"/>
</dbReference>
<keyword evidence="4" id="KW-0067">ATP-binding</keyword>
<name>A0A8J5S2B8_ZIZPA</name>
<reference evidence="8" key="2">
    <citation type="submission" date="2021-02" db="EMBL/GenBank/DDBJ databases">
        <authorList>
            <person name="Kimball J.A."/>
            <person name="Haas M.W."/>
            <person name="Macchietto M."/>
            <person name="Kono T."/>
            <person name="Duquette J."/>
            <person name="Shao M."/>
        </authorList>
    </citation>
    <scope>NUCLEOTIDE SEQUENCE</scope>
    <source>
        <tissue evidence="8">Fresh leaf tissue</tissue>
    </source>
</reference>
<proteinExistence type="predicted"/>
<dbReference type="GO" id="GO:0005524">
    <property type="term" value="F:ATP binding"/>
    <property type="evidence" value="ECO:0007669"/>
    <property type="project" value="UniProtKB-KW"/>
</dbReference>
<evidence type="ECO:0000256" key="3">
    <source>
        <dbReference type="ARBA" id="ARBA00022806"/>
    </source>
</evidence>
<feature type="domain" description="Helicase C-terminal" evidence="7">
    <location>
        <begin position="799"/>
        <end position="961"/>
    </location>
</feature>
<keyword evidence="3" id="KW-0347">Helicase</keyword>
<dbReference type="CDD" id="cd00268">
    <property type="entry name" value="DEADc"/>
    <property type="match status" value="1"/>
</dbReference>
<dbReference type="NCBIfam" id="TIGR00756">
    <property type="entry name" value="PPR"/>
    <property type="match status" value="1"/>
</dbReference>
<accession>A0A8J5S2B8</accession>
<reference evidence="8" key="1">
    <citation type="journal article" date="2021" name="bioRxiv">
        <title>Whole Genome Assembly and Annotation of Northern Wild Rice, Zizania palustris L., Supports a Whole Genome Duplication in the Zizania Genus.</title>
        <authorList>
            <person name="Haas M."/>
            <person name="Kono T."/>
            <person name="Macchietto M."/>
            <person name="Millas R."/>
            <person name="McGilp L."/>
            <person name="Shao M."/>
            <person name="Duquette J."/>
            <person name="Hirsch C.N."/>
            <person name="Kimball J."/>
        </authorList>
    </citation>
    <scope>NUCLEOTIDE SEQUENCE</scope>
    <source>
        <tissue evidence="8">Fresh leaf tissue</tissue>
    </source>
</reference>
<dbReference type="Pfam" id="PF01535">
    <property type="entry name" value="PPR"/>
    <property type="match status" value="1"/>
</dbReference>
<organism evidence="8 9">
    <name type="scientific">Zizania palustris</name>
    <name type="common">Northern wild rice</name>
    <dbReference type="NCBI Taxonomy" id="103762"/>
    <lineage>
        <taxon>Eukaryota</taxon>
        <taxon>Viridiplantae</taxon>
        <taxon>Streptophyta</taxon>
        <taxon>Embryophyta</taxon>
        <taxon>Tracheophyta</taxon>
        <taxon>Spermatophyta</taxon>
        <taxon>Magnoliopsida</taxon>
        <taxon>Liliopsida</taxon>
        <taxon>Poales</taxon>
        <taxon>Poaceae</taxon>
        <taxon>BOP clade</taxon>
        <taxon>Oryzoideae</taxon>
        <taxon>Oryzeae</taxon>
        <taxon>Zizaniinae</taxon>
        <taxon>Zizania</taxon>
    </lineage>
</organism>
<evidence type="ECO:0000259" key="7">
    <source>
        <dbReference type="PROSITE" id="PS51194"/>
    </source>
</evidence>
<dbReference type="InterPro" id="IPR002885">
    <property type="entry name" value="PPR_rpt"/>
</dbReference>